<evidence type="ECO:0000256" key="1">
    <source>
        <dbReference type="ARBA" id="ARBA00001974"/>
    </source>
</evidence>
<proteinExistence type="predicted"/>
<dbReference type="Pfam" id="PF14759">
    <property type="entry name" value="Reductase_C"/>
    <property type="match status" value="1"/>
</dbReference>
<dbReference type="PANTHER" id="PTHR43557">
    <property type="entry name" value="APOPTOSIS-INDUCING FACTOR 1"/>
    <property type="match status" value="1"/>
</dbReference>
<dbReference type="GO" id="GO:0016651">
    <property type="term" value="F:oxidoreductase activity, acting on NAD(P)H"/>
    <property type="evidence" value="ECO:0007669"/>
    <property type="project" value="TreeGrafter"/>
</dbReference>
<dbReference type="Proteomes" id="UP000183561">
    <property type="component" value="Unassembled WGS sequence"/>
</dbReference>
<evidence type="ECO:0000259" key="5">
    <source>
        <dbReference type="Pfam" id="PF07992"/>
    </source>
</evidence>
<feature type="domain" description="Reductase C-terminal" evidence="6">
    <location>
        <begin position="329"/>
        <end position="400"/>
    </location>
</feature>
<dbReference type="InterPro" id="IPR050446">
    <property type="entry name" value="FAD-oxidoreductase/Apoptosis"/>
</dbReference>
<keyword evidence="4" id="KW-0560">Oxidoreductase</keyword>
<evidence type="ECO:0000313" key="8">
    <source>
        <dbReference type="Proteomes" id="UP000183561"/>
    </source>
</evidence>
<evidence type="ECO:0000313" key="7">
    <source>
        <dbReference type="EMBL" id="SEB65183.1"/>
    </source>
</evidence>
<protein>
    <submittedName>
        <fullName evidence="7">Reductase C-terminal</fullName>
    </submittedName>
</protein>
<reference evidence="8" key="1">
    <citation type="submission" date="2016-10" db="EMBL/GenBank/DDBJ databases">
        <authorList>
            <person name="Varghese N."/>
            <person name="Submissions S."/>
        </authorList>
    </citation>
    <scope>NUCLEOTIDE SEQUENCE [LARGE SCALE GENOMIC DNA]</scope>
    <source>
        <strain evidence="8">DSM 44498</strain>
    </source>
</reference>
<name>A0A1H4L395_9NOCA</name>
<dbReference type="Pfam" id="PF07992">
    <property type="entry name" value="Pyr_redox_2"/>
    <property type="match status" value="1"/>
</dbReference>
<dbReference type="AlphaFoldDB" id="A0A1H4L395"/>
<dbReference type="Gene3D" id="3.50.50.60">
    <property type="entry name" value="FAD/NAD(P)-binding domain"/>
    <property type="match status" value="2"/>
</dbReference>
<dbReference type="GO" id="GO:0005737">
    <property type="term" value="C:cytoplasm"/>
    <property type="evidence" value="ECO:0007669"/>
    <property type="project" value="TreeGrafter"/>
</dbReference>
<dbReference type="InterPro" id="IPR028202">
    <property type="entry name" value="Reductase_C"/>
</dbReference>
<dbReference type="SUPFAM" id="SSF55424">
    <property type="entry name" value="FAD/NAD-linked reductases, dimerisation (C-terminal) domain"/>
    <property type="match status" value="1"/>
</dbReference>
<organism evidence="7 8">
    <name type="scientific">Rhodococcus koreensis</name>
    <dbReference type="NCBI Taxonomy" id="99653"/>
    <lineage>
        <taxon>Bacteria</taxon>
        <taxon>Bacillati</taxon>
        <taxon>Actinomycetota</taxon>
        <taxon>Actinomycetes</taxon>
        <taxon>Mycobacteriales</taxon>
        <taxon>Nocardiaceae</taxon>
        <taxon>Rhodococcus</taxon>
    </lineage>
</organism>
<keyword evidence="3" id="KW-0274">FAD</keyword>
<keyword evidence="2" id="KW-0285">Flavoprotein</keyword>
<gene>
    <name evidence="7" type="ORF">SAMN04490239_1065</name>
</gene>
<sequence length="412" mass="43753">MNSVPTIAQDCRKLVIVGASLAGLRAVEAARTEGFTGEIALIGDEQHLPYDRPPLSKAFLEGRTQDTTFRDVATLTDELGVQLHLGSPATGLDLEHRKVIAGGSEIEYDRLIIATGSTARTIDGGSALRGVHVLRTKDDAVAIREAVTPGARVIVVGGGFIGSEVASSCLKLGARATIVEAAPVPLTRAVGSLGAALTTLHGMNGVEVRTGLAVDELLGENRITAVRLSDGSILEADLLIVGIGSSPATSWLEHSGLALHPIDRGVLCDENLATNSDGVYAAGDVAYWDNTTFGRRMRLENWTSAAQQGGHAARNALRSDPASYGTVPYYWSDWYGKRIQFVGLPDAEEVRICSGSVEEGRLVALYRSKNRVIGALTISQPRHIMKLRAQIEAQASWESAVDLVAATEALVR</sequence>
<comment type="cofactor">
    <cofactor evidence="1">
        <name>FAD</name>
        <dbReference type="ChEBI" id="CHEBI:57692"/>
    </cofactor>
</comment>
<evidence type="ECO:0000259" key="6">
    <source>
        <dbReference type="Pfam" id="PF14759"/>
    </source>
</evidence>
<dbReference type="InterPro" id="IPR016156">
    <property type="entry name" value="FAD/NAD-linked_Rdtase_dimer_sf"/>
</dbReference>
<dbReference type="PRINTS" id="PR00411">
    <property type="entry name" value="PNDRDTASEI"/>
</dbReference>
<dbReference type="InterPro" id="IPR023753">
    <property type="entry name" value="FAD/NAD-binding_dom"/>
</dbReference>
<keyword evidence="8" id="KW-1185">Reference proteome</keyword>
<dbReference type="PRINTS" id="PR00368">
    <property type="entry name" value="FADPNR"/>
</dbReference>
<accession>A0A1H4L395</accession>
<evidence type="ECO:0000256" key="2">
    <source>
        <dbReference type="ARBA" id="ARBA00022630"/>
    </source>
</evidence>
<dbReference type="Gene3D" id="3.30.390.30">
    <property type="match status" value="1"/>
</dbReference>
<evidence type="ECO:0000256" key="3">
    <source>
        <dbReference type="ARBA" id="ARBA00022827"/>
    </source>
</evidence>
<dbReference type="InterPro" id="IPR036188">
    <property type="entry name" value="FAD/NAD-bd_sf"/>
</dbReference>
<dbReference type="EMBL" id="FNSV01000005">
    <property type="protein sequence ID" value="SEB65183.1"/>
    <property type="molecule type" value="Genomic_DNA"/>
</dbReference>
<dbReference type="PANTHER" id="PTHR43557:SF2">
    <property type="entry name" value="RIESKE DOMAIN-CONTAINING PROTEIN-RELATED"/>
    <property type="match status" value="1"/>
</dbReference>
<evidence type="ECO:0000256" key="4">
    <source>
        <dbReference type="ARBA" id="ARBA00023002"/>
    </source>
</evidence>
<dbReference type="SUPFAM" id="SSF51905">
    <property type="entry name" value="FAD/NAD(P)-binding domain"/>
    <property type="match status" value="1"/>
</dbReference>
<feature type="domain" description="FAD/NAD(P)-binding" evidence="5">
    <location>
        <begin position="13"/>
        <end position="309"/>
    </location>
</feature>